<dbReference type="SUPFAM" id="SSF52096">
    <property type="entry name" value="ClpP/crotonase"/>
    <property type="match status" value="1"/>
</dbReference>
<dbReference type="KEGG" id="evi:Echvi_1278"/>
<dbReference type="eggNOG" id="COG0793">
    <property type="taxonomic scope" value="Bacteria"/>
</dbReference>
<accession>L0FUJ6</accession>
<dbReference type="RefSeq" id="WP_015265113.1">
    <property type="nucleotide sequence ID" value="NC_019904.1"/>
</dbReference>
<dbReference type="EMBL" id="CP003346">
    <property type="protein sequence ID" value="AGA77549.1"/>
    <property type="molecule type" value="Genomic_DNA"/>
</dbReference>
<feature type="domain" description="Tail specific protease" evidence="2">
    <location>
        <begin position="209"/>
        <end position="377"/>
    </location>
</feature>
<gene>
    <name evidence="3" type="ordered locus">Echvi_1278</name>
</gene>
<dbReference type="HOGENOM" id="CLU_663477_0_0_10"/>
<evidence type="ECO:0000259" key="2">
    <source>
        <dbReference type="SMART" id="SM00245"/>
    </source>
</evidence>
<dbReference type="GO" id="GO:0008236">
    <property type="term" value="F:serine-type peptidase activity"/>
    <property type="evidence" value="ECO:0007669"/>
    <property type="project" value="InterPro"/>
</dbReference>
<name>L0FUJ6_ECHVK</name>
<keyword evidence="1" id="KW-0732">Signal</keyword>
<dbReference type="Gene3D" id="3.90.226.10">
    <property type="entry name" value="2-enoyl-CoA Hydratase, Chain A, domain 1"/>
    <property type="match status" value="2"/>
</dbReference>
<dbReference type="OrthoDB" id="6397760at2"/>
<dbReference type="SMART" id="SM00245">
    <property type="entry name" value="TSPc"/>
    <property type="match status" value="1"/>
</dbReference>
<dbReference type="STRING" id="926556.Echvi_1278"/>
<dbReference type="AlphaFoldDB" id="L0FUJ6"/>
<dbReference type="Proteomes" id="UP000010796">
    <property type="component" value="Chromosome"/>
</dbReference>
<organism evidence="3 4">
    <name type="scientific">Echinicola vietnamensis (strain DSM 17526 / LMG 23754 / KMM 6221)</name>
    <dbReference type="NCBI Taxonomy" id="926556"/>
    <lineage>
        <taxon>Bacteria</taxon>
        <taxon>Pseudomonadati</taxon>
        <taxon>Bacteroidota</taxon>
        <taxon>Cytophagia</taxon>
        <taxon>Cytophagales</taxon>
        <taxon>Cyclobacteriaceae</taxon>
        <taxon>Echinicola</taxon>
    </lineage>
</organism>
<keyword evidence="3" id="KW-0645">Protease</keyword>
<proteinExistence type="predicted"/>
<feature type="chain" id="PRO_5003942726" evidence="1">
    <location>
        <begin position="21"/>
        <end position="390"/>
    </location>
</feature>
<evidence type="ECO:0000313" key="4">
    <source>
        <dbReference type="Proteomes" id="UP000010796"/>
    </source>
</evidence>
<protein>
    <submittedName>
        <fullName evidence="3">Periplasmic protease</fullName>
    </submittedName>
</protein>
<keyword evidence="3" id="KW-0378">Hydrolase</keyword>
<dbReference type="InterPro" id="IPR005151">
    <property type="entry name" value="Tail-specific_protease"/>
</dbReference>
<dbReference type="InterPro" id="IPR029045">
    <property type="entry name" value="ClpP/crotonase-like_dom_sf"/>
</dbReference>
<evidence type="ECO:0000313" key="3">
    <source>
        <dbReference type="EMBL" id="AGA77549.1"/>
    </source>
</evidence>
<keyword evidence="4" id="KW-1185">Reference proteome</keyword>
<sequence>MKSRMLLVLAFCGLISPLFGMEKVECTCQTALDEAHGLLQKAKSYKVLVKGEREAALQEWKEKIKQEMASDPMVEDFCLGYLQKFTSFVKDKHNQLYYASQKDYPSSYPSYQGKWALDTTSFRDEYEGVYYAGTEKLLLKNSAPGQWLGIMLASDDDKWTHGTIRLKINMKADGTLEIFEFFKTGLLYYQPSISIRDGRIHGTYWNKSNKYHFLNRHEEKFHFEQVSNDTDYIGLKTFTRTRKLMDEAADFYAKALPRLTHMNLIVDLRSNGGGSVLQAKPLLQHLRQNKQIEHIYVLVNFKTASAAELVAIKLLEDQRVKLAGENTSGMLAFGYGNHAFTDMIDCRNIKVSFSTKKSKSGQSTYEFVGLTPTRLLGNVSDWVDQLTSLR</sequence>
<dbReference type="GO" id="GO:0006508">
    <property type="term" value="P:proteolysis"/>
    <property type="evidence" value="ECO:0007669"/>
    <property type="project" value="UniProtKB-KW"/>
</dbReference>
<evidence type="ECO:0000256" key="1">
    <source>
        <dbReference type="SAM" id="SignalP"/>
    </source>
</evidence>
<dbReference type="Pfam" id="PF03572">
    <property type="entry name" value="Peptidase_S41"/>
    <property type="match status" value="1"/>
</dbReference>
<reference evidence="4" key="1">
    <citation type="submission" date="2012-02" db="EMBL/GenBank/DDBJ databases">
        <title>The complete genome of Echinicola vietnamensis DSM 17526.</title>
        <authorList>
            <person name="Lucas S."/>
            <person name="Copeland A."/>
            <person name="Lapidus A."/>
            <person name="Glavina del Rio T."/>
            <person name="Dalin E."/>
            <person name="Tice H."/>
            <person name="Bruce D."/>
            <person name="Goodwin L."/>
            <person name="Pitluck S."/>
            <person name="Peters L."/>
            <person name="Ovchinnikova G."/>
            <person name="Teshima H."/>
            <person name="Kyrpides N."/>
            <person name="Mavromatis K."/>
            <person name="Ivanova N."/>
            <person name="Brettin T."/>
            <person name="Detter J.C."/>
            <person name="Han C."/>
            <person name="Larimer F."/>
            <person name="Land M."/>
            <person name="Hauser L."/>
            <person name="Markowitz V."/>
            <person name="Cheng J.-F."/>
            <person name="Hugenholtz P."/>
            <person name="Woyke T."/>
            <person name="Wu D."/>
            <person name="Brambilla E."/>
            <person name="Klenk H.-P."/>
            <person name="Eisen J.A."/>
        </authorList>
    </citation>
    <scope>NUCLEOTIDE SEQUENCE [LARGE SCALE GENOMIC DNA]</scope>
    <source>
        <strain evidence="4">DSM 17526 / LMG 23754 / KMM 6221</strain>
    </source>
</reference>
<feature type="signal peptide" evidence="1">
    <location>
        <begin position="1"/>
        <end position="20"/>
    </location>
</feature>